<feature type="non-terminal residue" evidence="1">
    <location>
        <position position="381"/>
    </location>
</feature>
<proteinExistence type="predicted"/>
<dbReference type="Proteomes" id="UP001186974">
    <property type="component" value="Unassembled WGS sequence"/>
</dbReference>
<gene>
    <name evidence="1" type="ORF">LTS18_014663</name>
</gene>
<organism evidence="1 2">
    <name type="scientific">Coniosporium uncinatum</name>
    <dbReference type="NCBI Taxonomy" id="93489"/>
    <lineage>
        <taxon>Eukaryota</taxon>
        <taxon>Fungi</taxon>
        <taxon>Dikarya</taxon>
        <taxon>Ascomycota</taxon>
        <taxon>Pezizomycotina</taxon>
        <taxon>Dothideomycetes</taxon>
        <taxon>Dothideomycetes incertae sedis</taxon>
        <taxon>Coniosporium</taxon>
    </lineage>
</organism>
<evidence type="ECO:0000313" key="1">
    <source>
        <dbReference type="EMBL" id="KAK3072322.1"/>
    </source>
</evidence>
<accession>A0ACC3DH55</accession>
<comment type="caution">
    <text evidence="1">The sequence shown here is derived from an EMBL/GenBank/DDBJ whole genome shotgun (WGS) entry which is preliminary data.</text>
</comment>
<keyword evidence="2" id="KW-1185">Reference proteome</keyword>
<reference evidence="1" key="1">
    <citation type="submission" date="2024-09" db="EMBL/GenBank/DDBJ databases">
        <title>Black Yeasts Isolated from many extreme environments.</title>
        <authorList>
            <person name="Coleine C."/>
            <person name="Stajich J.E."/>
            <person name="Selbmann L."/>
        </authorList>
    </citation>
    <scope>NUCLEOTIDE SEQUENCE</scope>
    <source>
        <strain evidence="1">CCFEE 5737</strain>
    </source>
</reference>
<dbReference type="EMBL" id="JAWDJW010004741">
    <property type="protein sequence ID" value="KAK3072322.1"/>
    <property type="molecule type" value="Genomic_DNA"/>
</dbReference>
<protein>
    <submittedName>
        <fullName evidence="1">Uncharacterized protein</fullName>
    </submittedName>
</protein>
<sequence>MPDNDKAFYKSFKPSWGPANTLAHASSGDITQGSTLIESNQPVVSEHRDIRFAQFAPQPNLTPKSTELQQRDTSIAADSMGIPLATTKASFQFRDYIGLASSTNAAGKYEKQVWELASILFDDTTDELQDMGIAKAKHAEYEHRLRKDKLSEYWEKLVQDNAKAHIGAGASPEEDAFHCLSAHDIPSACAALLRGKDFRLATLVAQINSDNEFRKEINTQVEAWRSHNMLSEMTDPVRALYALLAGETCEVKGVESTGLESKASTFGISGRFNLDWQRAFGLRLWYRISAEEDIDAAVHDFLEDLEQAREFAVPKPHWAEEFDPNDASEDLLYGLLQLYTFRRSGGEIEADVGRILSPTSVSSNPMDARLCFQLIHLLFAK</sequence>
<evidence type="ECO:0000313" key="2">
    <source>
        <dbReference type="Proteomes" id="UP001186974"/>
    </source>
</evidence>
<name>A0ACC3DH55_9PEZI</name>